<accession>A0A3Q7GDW0</accession>
<sequence length="48" mass="5258">MTSKQSEDIEKEILASIPLGRYGQPEEVAEFSPAASYITRKVDNGTSI</sequence>
<dbReference type="InParanoid" id="A0A3Q7GDW0"/>
<keyword evidence="2" id="KW-1185">Reference proteome</keyword>
<dbReference type="SMR" id="A0A3Q7GDW0"/>
<dbReference type="Proteomes" id="UP000004994">
    <property type="component" value="Chromosome 3"/>
</dbReference>
<evidence type="ECO:0000313" key="2">
    <source>
        <dbReference type="Proteomes" id="UP000004994"/>
    </source>
</evidence>
<organism evidence="1">
    <name type="scientific">Solanum lycopersicum</name>
    <name type="common">Tomato</name>
    <name type="synonym">Lycopersicon esculentum</name>
    <dbReference type="NCBI Taxonomy" id="4081"/>
    <lineage>
        <taxon>Eukaryota</taxon>
        <taxon>Viridiplantae</taxon>
        <taxon>Streptophyta</taxon>
        <taxon>Embryophyta</taxon>
        <taxon>Tracheophyta</taxon>
        <taxon>Spermatophyta</taxon>
        <taxon>Magnoliopsida</taxon>
        <taxon>eudicotyledons</taxon>
        <taxon>Gunneridae</taxon>
        <taxon>Pentapetalae</taxon>
        <taxon>asterids</taxon>
        <taxon>lamiids</taxon>
        <taxon>Solanales</taxon>
        <taxon>Solanaceae</taxon>
        <taxon>Solanoideae</taxon>
        <taxon>Solaneae</taxon>
        <taxon>Solanum</taxon>
        <taxon>Solanum subgen. Lycopersicon</taxon>
    </lineage>
</organism>
<dbReference type="STRING" id="4081.A0A3Q7GDW0"/>
<dbReference type="PaxDb" id="4081-Solyc03g111080.2.1"/>
<dbReference type="EnsemblPlants" id="Solyc03g111080.3.1">
    <property type="protein sequence ID" value="Solyc03g111080.3.1"/>
    <property type="gene ID" value="Solyc03g111080.3"/>
</dbReference>
<dbReference type="SUPFAM" id="SSF51735">
    <property type="entry name" value="NAD(P)-binding Rossmann-fold domains"/>
    <property type="match status" value="1"/>
</dbReference>
<dbReference type="Gene3D" id="3.40.50.720">
    <property type="entry name" value="NAD(P)-binding Rossmann-like Domain"/>
    <property type="match status" value="1"/>
</dbReference>
<name>A0A3Q7GDW0_SOLLC</name>
<reference evidence="1" key="2">
    <citation type="submission" date="2019-01" db="UniProtKB">
        <authorList>
            <consortium name="EnsemblPlants"/>
        </authorList>
    </citation>
    <scope>IDENTIFICATION</scope>
    <source>
        <strain evidence="1">cv. Heinz 1706</strain>
    </source>
</reference>
<dbReference type="AlphaFoldDB" id="A0A3Q7GDW0"/>
<protein>
    <submittedName>
        <fullName evidence="1">Uncharacterized protein</fullName>
    </submittedName>
</protein>
<evidence type="ECO:0000313" key="1">
    <source>
        <dbReference type="EnsemblPlants" id="Solyc03g111080.3.1"/>
    </source>
</evidence>
<dbReference type="InterPro" id="IPR036291">
    <property type="entry name" value="NAD(P)-bd_dom_sf"/>
</dbReference>
<dbReference type="Gramene" id="Solyc03g111080.3.1">
    <property type="protein sequence ID" value="Solyc03g111080.3.1"/>
    <property type="gene ID" value="Solyc03g111080.3"/>
</dbReference>
<reference evidence="1" key="1">
    <citation type="journal article" date="2012" name="Nature">
        <title>The tomato genome sequence provides insights into fleshy fruit evolution.</title>
        <authorList>
            <consortium name="Tomato Genome Consortium"/>
        </authorList>
    </citation>
    <scope>NUCLEOTIDE SEQUENCE [LARGE SCALE GENOMIC DNA]</scope>
    <source>
        <strain evidence="1">cv. Heinz 1706</strain>
    </source>
</reference>
<proteinExistence type="predicted"/>